<evidence type="ECO:0000313" key="5">
    <source>
        <dbReference type="Proteomes" id="UP000557857"/>
    </source>
</evidence>
<protein>
    <submittedName>
        <fullName evidence="3">DUF5388 domain-containing protein</fullName>
    </submittedName>
    <submittedName>
        <fullName evidence="2">Replication-associated protein RepC</fullName>
    </submittedName>
</protein>
<feature type="compositionally biased region" description="Basic and acidic residues" evidence="1">
    <location>
        <begin position="1"/>
        <end position="25"/>
    </location>
</feature>
<dbReference type="InterPro" id="IPR035528">
    <property type="entry name" value="DUF5388"/>
</dbReference>
<feature type="region of interest" description="Disordered" evidence="1">
    <location>
        <begin position="1"/>
        <end position="29"/>
    </location>
</feature>
<evidence type="ECO:0000313" key="2">
    <source>
        <dbReference type="EMBL" id="BBM16257.1"/>
    </source>
</evidence>
<name>A0A848MV58_ENTMU</name>
<geneLocation type="plasmid" evidence="2">
    <name>pEM15-1A-1</name>
</geneLocation>
<dbReference type="EMBL" id="JABCAG010000054">
    <property type="protein sequence ID" value="NMP59466.1"/>
    <property type="molecule type" value="Genomic_DNA"/>
</dbReference>
<dbReference type="AlphaFoldDB" id="A0A848MV58"/>
<reference evidence="3 5" key="2">
    <citation type="submission" date="2020-04" db="EMBL/GenBank/DDBJ databases">
        <authorList>
            <person name="Abaymova A."/>
            <person name="Teymurazov M."/>
            <person name="Tazyna O."/>
            <person name="Chatushin Y."/>
            <person name="Svetoch E."/>
            <person name="Pereligyn V."/>
            <person name="Pohylenko V."/>
            <person name="Platonov M."/>
            <person name="Kartsev N."/>
            <person name="Skryabin Y."/>
            <person name="Sizova A."/>
            <person name="Solomentsev V."/>
            <person name="Kislichkina A."/>
            <person name="Bogun A."/>
        </authorList>
    </citation>
    <scope>NUCLEOTIDE SEQUENCE [LARGE SCALE GENOMIC DNA]</scope>
    <source>
        <strain evidence="3">SCPM-O-B-8398</strain>
        <strain evidence="5">SCPM-O-B-8398 (E28)</strain>
    </source>
</reference>
<dbReference type="Proteomes" id="UP000557857">
    <property type="component" value="Unassembled WGS sequence"/>
</dbReference>
<reference evidence="2 4" key="1">
    <citation type="submission" date="2019-07" db="EMBL/GenBank/DDBJ databases">
        <title>antibiotic susceptibility of plant-derived lactic acid bacteria.</title>
        <authorList>
            <person name="Sugiyama M."/>
            <person name="Noda M."/>
        </authorList>
    </citation>
    <scope>NUCLEOTIDE SEQUENCE [LARGE SCALE GENOMIC DNA]</scope>
    <source>
        <strain evidence="2 4">15-1A</strain>
        <plasmid evidence="2">pEM15-1A-1</plasmid>
        <plasmid evidence="4">pem15-1a-1 dna</plasmid>
    </source>
</reference>
<organism evidence="3 5">
    <name type="scientific">Enterococcus mundtii</name>
    <dbReference type="NCBI Taxonomy" id="53346"/>
    <lineage>
        <taxon>Bacteria</taxon>
        <taxon>Bacillati</taxon>
        <taxon>Bacillota</taxon>
        <taxon>Bacilli</taxon>
        <taxon>Lactobacillales</taxon>
        <taxon>Enterococcaceae</taxon>
        <taxon>Enterococcus</taxon>
    </lineage>
</organism>
<gene>
    <name evidence="2" type="ORF">EM151A_4028</name>
    <name evidence="3" type="ORF">HI921_13505</name>
</gene>
<dbReference type="EMBL" id="AP019811">
    <property type="protein sequence ID" value="BBM16257.1"/>
    <property type="molecule type" value="Genomic_DNA"/>
</dbReference>
<proteinExistence type="predicted"/>
<dbReference type="Proteomes" id="UP000509460">
    <property type="component" value="Plasmid pEM15-1A-1"/>
</dbReference>
<evidence type="ECO:0000313" key="3">
    <source>
        <dbReference type="EMBL" id="NMP59466.1"/>
    </source>
</evidence>
<dbReference type="Pfam" id="PF17363">
    <property type="entry name" value="DUF5388"/>
    <property type="match status" value="1"/>
</dbReference>
<geneLocation type="plasmid" evidence="4">
    <name>pem15-1a-1 dna</name>
</geneLocation>
<keyword evidence="2" id="KW-0614">Plasmid</keyword>
<dbReference type="RefSeq" id="WP_023520711.1">
    <property type="nucleotide sequence ID" value="NZ_AP019811.1"/>
</dbReference>
<evidence type="ECO:0000313" key="4">
    <source>
        <dbReference type="Proteomes" id="UP000509460"/>
    </source>
</evidence>
<sequence length="123" mass="14528">MVKKFETDPSRKKNLREIPETETSKPKKTFNIDEFTSTVQKSTESSEKKVGRPKKNKVYGTVRIQKYNVNRVNALQNTLDYETQDDLISTVLDRLENSMSSEERTMFEMYMKTYEARDRKKSN</sequence>
<evidence type="ECO:0000256" key="1">
    <source>
        <dbReference type="SAM" id="MobiDB-lite"/>
    </source>
</evidence>
<accession>A0A848MV58</accession>